<protein>
    <submittedName>
        <fullName evidence="2">Uncharacterized protein</fullName>
    </submittedName>
</protein>
<comment type="caution">
    <text evidence="2">The sequence shown here is derived from an EMBL/GenBank/DDBJ whole genome shotgun (WGS) entry which is preliminary data.</text>
</comment>
<feature type="transmembrane region" description="Helical" evidence="1">
    <location>
        <begin position="136"/>
        <end position="155"/>
    </location>
</feature>
<dbReference type="AlphaFoldDB" id="A0A8H4RBP4"/>
<organism evidence="2 3">
    <name type="scientific">Cudoniella acicularis</name>
    <dbReference type="NCBI Taxonomy" id="354080"/>
    <lineage>
        <taxon>Eukaryota</taxon>
        <taxon>Fungi</taxon>
        <taxon>Dikarya</taxon>
        <taxon>Ascomycota</taxon>
        <taxon>Pezizomycotina</taxon>
        <taxon>Leotiomycetes</taxon>
        <taxon>Helotiales</taxon>
        <taxon>Tricladiaceae</taxon>
        <taxon>Cudoniella</taxon>
    </lineage>
</organism>
<dbReference type="EMBL" id="JAAMPI010001289">
    <property type="protein sequence ID" value="KAF4625809.1"/>
    <property type="molecule type" value="Genomic_DNA"/>
</dbReference>
<dbReference type="OrthoDB" id="5382699at2759"/>
<feature type="transmembrane region" description="Helical" evidence="1">
    <location>
        <begin position="398"/>
        <end position="418"/>
    </location>
</feature>
<keyword evidence="1" id="KW-0472">Membrane</keyword>
<accession>A0A8H4RBP4</accession>
<sequence length="561" mass="61620">MDDLNPTPNANTSGLAATWKNFPQRKQSIPLIFQPRNSLLAVLSSIIPTASAQGLTPANCSFSQGDSEPGNPFPFNAWLNRGICVRTGSYAQCRVNLIAVLGDIDGIHAAEYSASASVLALLPTIGALFGTPTSEIWTLLTVLPFGGGLAMLLSFGGTIMPTRIVDYQTAFAMHGISIGHVGKHAQDYDLGTRDEDERHNLEELEEREIRDQQEGLRSMANRIKARIGRRESLGLPRNIIALGLFSMVLLFCGVQVAMGIIENGAVYSDGCTYNWWFHIWYMAVTIAAILDNWAQLPFKKHWKLYISDIPYDFEVRGGQRITSDSSSDSEQFPAQAGEPMLALTINKLKTLKPAGLRLIGPKLHTKPRNSVLVLVSVARDIHEKTFWRSVFQVFTKSASITVFVFGTCVLSAVTLLAMPMAQLVLMMVLAAGVGSRVISGGIVSAISKNEPMIHVIGESEEEAFKIMTEIFSLQQRPEVKFQVELNGHIFVEGCRVAKRSSWYRRIFGVMANAFDLQSAPKVKEYAWGDDAVQESTSHSGSRIYKGNAGVELTGLRPYEGT</sequence>
<gene>
    <name evidence="2" type="ORF">G7Y89_g12354</name>
</gene>
<dbReference type="Proteomes" id="UP000566819">
    <property type="component" value="Unassembled WGS sequence"/>
</dbReference>
<proteinExistence type="predicted"/>
<keyword evidence="1" id="KW-1133">Transmembrane helix</keyword>
<feature type="transmembrane region" description="Helical" evidence="1">
    <location>
        <begin position="273"/>
        <end position="294"/>
    </location>
</feature>
<keyword evidence="1" id="KW-0812">Transmembrane</keyword>
<feature type="transmembrane region" description="Helical" evidence="1">
    <location>
        <begin position="239"/>
        <end position="261"/>
    </location>
</feature>
<feature type="transmembrane region" description="Helical" evidence="1">
    <location>
        <begin position="424"/>
        <end position="446"/>
    </location>
</feature>
<evidence type="ECO:0000256" key="1">
    <source>
        <dbReference type="SAM" id="Phobius"/>
    </source>
</evidence>
<keyword evidence="3" id="KW-1185">Reference proteome</keyword>
<name>A0A8H4RBP4_9HELO</name>
<reference evidence="2 3" key="1">
    <citation type="submission" date="2020-03" db="EMBL/GenBank/DDBJ databases">
        <title>Draft Genome Sequence of Cudoniella acicularis.</title>
        <authorList>
            <person name="Buettner E."/>
            <person name="Kellner H."/>
        </authorList>
    </citation>
    <scope>NUCLEOTIDE SEQUENCE [LARGE SCALE GENOMIC DNA]</scope>
    <source>
        <strain evidence="2 3">DSM 108380</strain>
    </source>
</reference>
<evidence type="ECO:0000313" key="2">
    <source>
        <dbReference type="EMBL" id="KAF4625809.1"/>
    </source>
</evidence>
<evidence type="ECO:0000313" key="3">
    <source>
        <dbReference type="Proteomes" id="UP000566819"/>
    </source>
</evidence>